<accession>A0A1I4I8G8</accession>
<reference evidence="3" key="1">
    <citation type="submission" date="2016-10" db="EMBL/GenBank/DDBJ databases">
        <authorList>
            <person name="Varghese N."/>
            <person name="Submissions S."/>
        </authorList>
    </citation>
    <scope>NUCLEOTIDE SEQUENCE [LARGE SCALE GENOMIC DNA]</scope>
    <source>
        <strain evidence="3">DSM 13327</strain>
    </source>
</reference>
<proteinExistence type="predicted"/>
<evidence type="ECO:0000313" key="3">
    <source>
        <dbReference type="Proteomes" id="UP000199520"/>
    </source>
</evidence>
<evidence type="ECO:0000256" key="1">
    <source>
        <dbReference type="SAM" id="SignalP"/>
    </source>
</evidence>
<feature type="chain" id="PRO_5011436071" evidence="1">
    <location>
        <begin position="27"/>
        <end position="301"/>
    </location>
</feature>
<protein>
    <submittedName>
        <fullName evidence="2">Uncharacterized protein</fullName>
    </submittedName>
</protein>
<dbReference type="Proteomes" id="UP000199520">
    <property type="component" value="Unassembled WGS sequence"/>
</dbReference>
<keyword evidence="3" id="KW-1185">Reference proteome</keyword>
<dbReference type="RefSeq" id="WP_090933576.1">
    <property type="nucleotide sequence ID" value="NZ_FOTS01000007.1"/>
</dbReference>
<feature type="signal peptide" evidence="1">
    <location>
        <begin position="1"/>
        <end position="26"/>
    </location>
</feature>
<gene>
    <name evidence="2" type="ORF">SAMN04490355_100743</name>
</gene>
<dbReference type="EMBL" id="FOTS01000007">
    <property type="protein sequence ID" value="SFL50679.1"/>
    <property type="molecule type" value="Genomic_DNA"/>
</dbReference>
<evidence type="ECO:0000313" key="2">
    <source>
        <dbReference type="EMBL" id="SFL50679.1"/>
    </source>
</evidence>
<dbReference type="AlphaFoldDB" id="A0A1I4I8G8"/>
<dbReference type="STRING" id="1123291.SAMN04490355_100743"/>
<organism evidence="2 3">
    <name type="scientific">Pelosinus propionicus DSM 13327</name>
    <dbReference type="NCBI Taxonomy" id="1123291"/>
    <lineage>
        <taxon>Bacteria</taxon>
        <taxon>Bacillati</taxon>
        <taxon>Bacillota</taxon>
        <taxon>Negativicutes</taxon>
        <taxon>Selenomonadales</taxon>
        <taxon>Sporomusaceae</taxon>
        <taxon>Pelosinus</taxon>
    </lineage>
</organism>
<keyword evidence="1" id="KW-0732">Signal</keyword>
<dbReference type="OrthoDB" id="1684530at2"/>
<name>A0A1I4I8G8_9FIRM</name>
<sequence length="301" mass="33470">MKQLTVKNILLLSLLFVFGVAGAAWASETSPTNLTTEQWRGHSFTFLALPADKQAAGYEFFPVDQAERGFQGDRTVRISYDGYVGKDVIVTELIAFPAGYNQHEYLVYLTVKDTGEKLVGRTMRGQLEGVVLTADLVNAKEQFLGKVVYPKFRELSGVYVPNVNTMSATVPASIGGPATVVDVYTGNQSQDPIWLVLSINGEKAILPIAYSWTNIPVSSWTEIPPWQEALFTEDPRISFGWSLDAWNKIESGIVEEGMTKEQIRLSWGKPVRMEDDDMSWIYGTKKLGFTGDVLHSIETVE</sequence>